<dbReference type="InterPro" id="IPR000734">
    <property type="entry name" value="TAG_lipase"/>
</dbReference>
<sequence>MTIALFVGTICSILGAVPILCPEEAVVYYHLYTRNNLENATQLFLNNDNVLSGSYINFTNPTKMYVSGFFGSYENADAQEVKNAYLYTEDCNMILVDSSQLLTFINLNLGIYLDAHPVGVILAEFIDYLITKGLKLTDLELIGISLGGQAIGIAGAAIKTGKPAKIIAYDPAGNNYNSYPPEKRLDETDAQLVIVIHTDPHMSGYNQSCGHVDFWINNNSTIQPGCTDVTEVIARGLFDTISYVFCSHAYSYHVGVYAVYHPNAFPALKCTSYEEYANGLCNNNDLQYVGDQVTASAQGNYYAKAGNEVYNH</sequence>
<evidence type="ECO:0000259" key="6">
    <source>
        <dbReference type="Pfam" id="PF00151"/>
    </source>
</evidence>
<dbReference type="Pfam" id="PF00151">
    <property type="entry name" value="Lipase"/>
    <property type="match status" value="1"/>
</dbReference>
<dbReference type="GO" id="GO:0016298">
    <property type="term" value="F:lipase activity"/>
    <property type="evidence" value="ECO:0007669"/>
    <property type="project" value="InterPro"/>
</dbReference>
<keyword evidence="8" id="KW-1185">Reference proteome</keyword>
<dbReference type="Gene3D" id="3.40.50.1820">
    <property type="entry name" value="alpha/beta hydrolase"/>
    <property type="match status" value="1"/>
</dbReference>
<dbReference type="GO" id="GO:0017171">
    <property type="term" value="F:serine hydrolase activity"/>
    <property type="evidence" value="ECO:0007669"/>
    <property type="project" value="TreeGrafter"/>
</dbReference>
<dbReference type="InterPro" id="IPR029058">
    <property type="entry name" value="AB_hydrolase_fold"/>
</dbReference>
<comment type="subcellular location">
    <subcellularLocation>
        <location evidence="1">Secreted</location>
    </subcellularLocation>
</comment>
<keyword evidence="5" id="KW-0732">Signal</keyword>
<dbReference type="PANTHER" id="PTHR11610:SF169">
    <property type="entry name" value="GH15759P-RELATED"/>
    <property type="match status" value="1"/>
</dbReference>
<dbReference type="GO" id="GO:0005615">
    <property type="term" value="C:extracellular space"/>
    <property type="evidence" value="ECO:0007669"/>
    <property type="project" value="TreeGrafter"/>
</dbReference>
<dbReference type="SUPFAM" id="SSF53474">
    <property type="entry name" value="alpha/beta-Hydrolases"/>
    <property type="match status" value="1"/>
</dbReference>
<gene>
    <name evidence="7" type="ORF">MELIAE_LOCUS9297</name>
</gene>
<dbReference type="OrthoDB" id="199913at2759"/>
<keyword evidence="3" id="KW-0964">Secreted</keyword>
<evidence type="ECO:0000256" key="2">
    <source>
        <dbReference type="ARBA" id="ARBA00010701"/>
    </source>
</evidence>
<evidence type="ECO:0000256" key="5">
    <source>
        <dbReference type="SAM" id="SignalP"/>
    </source>
</evidence>
<feature type="signal peptide" evidence="5">
    <location>
        <begin position="1"/>
        <end position="16"/>
    </location>
</feature>
<accession>A0A9P0BAY0</accession>
<evidence type="ECO:0000256" key="3">
    <source>
        <dbReference type="ARBA" id="ARBA00022525"/>
    </source>
</evidence>
<evidence type="ECO:0000256" key="1">
    <source>
        <dbReference type="ARBA" id="ARBA00004613"/>
    </source>
</evidence>
<name>A0A9P0BAY0_BRAAE</name>
<evidence type="ECO:0000313" key="8">
    <source>
        <dbReference type="Proteomes" id="UP001154078"/>
    </source>
</evidence>
<dbReference type="Proteomes" id="UP001154078">
    <property type="component" value="Chromosome 6"/>
</dbReference>
<evidence type="ECO:0000313" key="7">
    <source>
        <dbReference type="EMBL" id="CAH0559145.1"/>
    </source>
</evidence>
<feature type="chain" id="PRO_5040515172" description="Lipase domain-containing protein" evidence="5">
    <location>
        <begin position="17"/>
        <end position="312"/>
    </location>
</feature>
<dbReference type="AlphaFoldDB" id="A0A9P0BAY0"/>
<proteinExistence type="inferred from homology"/>
<dbReference type="EMBL" id="OV121137">
    <property type="protein sequence ID" value="CAH0559145.1"/>
    <property type="molecule type" value="Genomic_DNA"/>
</dbReference>
<organism evidence="7 8">
    <name type="scientific">Brassicogethes aeneus</name>
    <name type="common">Rape pollen beetle</name>
    <name type="synonym">Meligethes aeneus</name>
    <dbReference type="NCBI Taxonomy" id="1431903"/>
    <lineage>
        <taxon>Eukaryota</taxon>
        <taxon>Metazoa</taxon>
        <taxon>Ecdysozoa</taxon>
        <taxon>Arthropoda</taxon>
        <taxon>Hexapoda</taxon>
        <taxon>Insecta</taxon>
        <taxon>Pterygota</taxon>
        <taxon>Neoptera</taxon>
        <taxon>Endopterygota</taxon>
        <taxon>Coleoptera</taxon>
        <taxon>Polyphaga</taxon>
        <taxon>Cucujiformia</taxon>
        <taxon>Nitidulidae</taxon>
        <taxon>Meligethinae</taxon>
        <taxon>Brassicogethes</taxon>
    </lineage>
</organism>
<reference evidence="7" key="1">
    <citation type="submission" date="2021-12" db="EMBL/GenBank/DDBJ databases">
        <authorList>
            <person name="King R."/>
        </authorList>
    </citation>
    <scope>NUCLEOTIDE SEQUENCE</scope>
</reference>
<dbReference type="PRINTS" id="PR00821">
    <property type="entry name" value="TAGLIPASE"/>
</dbReference>
<dbReference type="PANTHER" id="PTHR11610">
    <property type="entry name" value="LIPASE"/>
    <property type="match status" value="1"/>
</dbReference>
<feature type="domain" description="Lipase" evidence="6">
    <location>
        <begin position="27"/>
        <end position="285"/>
    </location>
</feature>
<dbReference type="InterPro" id="IPR013818">
    <property type="entry name" value="Lipase"/>
</dbReference>
<dbReference type="GO" id="GO:0016042">
    <property type="term" value="P:lipid catabolic process"/>
    <property type="evidence" value="ECO:0007669"/>
    <property type="project" value="TreeGrafter"/>
</dbReference>
<protein>
    <recommendedName>
        <fullName evidence="6">Lipase domain-containing protein</fullName>
    </recommendedName>
</protein>
<comment type="similarity">
    <text evidence="2 4">Belongs to the AB hydrolase superfamily. Lipase family.</text>
</comment>
<evidence type="ECO:0000256" key="4">
    <source>
        <dbReference type="RuleBase" id="RU004262"/>
    </source>
</evidence>